<comment type="caution">
    <text evidence="3">The sequence shown here is derived from an EMBL/GenBank/DDBJ whole genome shotgun (WGS) entry which is preliminary data.</text>
</comment>
<feature type="coiled-coil region" evidence="1">
    <location>
        <begin position="254"/>
        <end position="320"/>
    </location>
</feature>
<feature type="compositionally biased region" description="Polar residues" evidence="2">
    <location>
        <begin position="211"/>
        <end position="226"/>
    </location>
</feature>
<evidence type="ECO:0000313" key="4">
    <source>
        <dbReference type="Proteomes" id="UP000469558"/>
    </source>
</evidence>
<dbReference type="EMBL" id="QGMK01000017">
    <property type="protein sequence ID" value="TVY85291.1"/>
    <property type="molecule type" value="Genomic_DNA"/>
</dbReference>
<feature type="region of interest" description="Disordered" evidence="2">
    <location>
        <begin position="201"/>
        <end position="226"/>
    </location>
</feature>
<sequence>MGIVKVSEDAAAEVFESCSKPISKNENAPRMPITIALSKLGLHASKPTPPERTTTTPKATDLSEMEDVSTEISIETSDVPLGDHGQNPNSHVDFQNPDNRMSQSSKPAWQHIQRLRVDIWSLRSRIHELRARLREKQTAKSAADDKLFQRIRLQELLELSQKPNNARDEYGPVEDDCNLLEDQLSAHEFRLARIEEDFYNRPTEDPVQYPEDSSNPAFHLRSTSSRGSEASLNDLENIDVHPKVSKFLSKLGDLDLLRERYGDFVDDKEALEEERDSRKRFQLPLDTEDQAWLDDSTKVEEELLEEIRIAETEVSILRKECLERGLVDEKDEPTNFESQEKATFKDEEDVSSLDQTSEYVKYPVLLPQPGMKPEEVDGYDLEPDEKSDNSTTRINKWLLQQLQSSPLDVWRLENIFEREGGKINDGWQHLVLSFWYKDGTITASRGIHLYSSSLTTHAAGPRSNQSELYHF</sequence>
<feature type="region of interest" description="Disordered" evidence="2">
    <location>
        <begin position="41"/>
        <end position="70"/>
    </location>
</feature>
<dbReference type="Proteomes" id="UP000469558">
    <property type="component" value="Unassembled WGS sequence"/>
</dbReference>
<reference evidence="3 4" key="1">
    <citation type="submission" date="2018-05" db="EMBL/GenBank/DDBJ databases">
        <title>Genome sequencing and assembly of the regulated plant pathogen Lachnellula willkommii and related sister species for the development of diagnostic species identification markers.</title>
        <authorList>
            <person name="Giroux E."/>
            <person name="Bilodeau G."/>
        </authorList>
    </citation>
    <scope>NUCLEOTIDE SEQUENCE [LARGE SCALE GENOMIC DNA]</scope>
    <source>
        <strain evidence="3 4">CBS 268.59</strain>
    </source>
</reference>
<dbReference type="AlphaFoldDB" id="A0A8T9CIM0"/>
<keyword evidence="4" id="KW-1185">Reference proteome</keyword>
<keyword evidence="1" id="KW-0175">Coiled coil</keyword>
<organism evidence="3 4">
    <name type="scientific">Lachnellula suecica</name>
    <dbReference type="NCBI Taxonomy" id="602035"/>
    <lineage>
        <taxon>Eukaryota</taxon>
        <taxon>Fungi</taxon>
        <taxon>Dikarya</taxon>
        <taxon>Ascomycota</taxon>
        <taxon>Pezizomycotina</taxon>
        <taxon>Leotiomycetes</taxon>
        <taxon>Helotiales</taxon>
        <taxon>Lachnaceae</taxon>
        <taxon>Lachnellula</taxon>
    </lineage>
</organism>
<protein>
    <submittedName>
        <fullName evidence="3">Uncharacterized protein</fullName>
    </submittedName>
</protein>
<evidence type="ECO:0000256" key="1">
    <source>
        <dbReference type="SAM" id="Coils"/>
    </source>
</evidence>
<accession>A0A8T9CIM0</accession>
<gene>
    <name evidence="3" type="ORF">LSUE1_G001295</name>
</gene>
<dbReference type="OrthoDB" id="3553547at2759"/>
<name>A0A8T9CIM0_9HELO</name>
<evidence type="ECO:0000313" key="3">
    <source>
        <dbReference type="EMBL" id="TVY85291.1"/>
    </source>
</evidence>
<feature type="coiled-coil region" evidence="1">
    <location>
        <begin position="112"/>
        <end position="146"/>
    </location>
</feature>
<feature type="compositionally biased region" description="Low complexity" evidence="2">
    <location>
        <begin position="51"/>
        <end position="60"/>
    </location>
</feature>
<proteinExistence type="predicted"/>
<evidence type="ECO:0000256" key="2">
    <source>
        <dbReference type="SAM" id="MobiDB-lite"/>
    </source>
</evidence>